<feature type="transmembrane region" description="Helical" evidence="6">
    <location>
        <begin position="50"/>
        <end position="69"/>
    </location>
</feature>
<reference evidence="8 9" key="1">
    <citation type="submission" date="2015-05" db="EMBL/GenBank/DDBJ databases">
        <title>Complete genome sequence of a sulfur-oxidizing gammaproteobacterium strain HA5.</title>
        <authorList>
            <person name="Miura A."/>
            <person name="Kojima H."/>
            <person name="Fukui M."/>
        </authorList>
    </citation>
    <scope>NUCLEOTIDE SEQUENCE [LARGE SCALE GENOMIC DNA]</scope>
    <source>
        <strain evidence="8 9">HA5</strain>
    </source>
</reference>
<keyword evidence="3 6" id="KW-0812">Transmembrane</keyword>
<dbReference type="InterPro" id="IPR051791">
    <property type="entry name" value="Pra-immunoreactive"/>
</dbReference>
<evidence type="ECO:0000256" key="6">
    <source>
        <dbReference type="SAM" id="Phobius"/>
    </source>
</evidence>
<gene>
    <name evidence="8" type="ORF">SCL_0884</name>
</gene>
<feature type="domain" description="RDD" evidence="7">
    <location>
        <begin position="8"/>
        <end position="133"/>
    </location>
</feature>
<dbReference type="Proteomes" id="UP000243180">
    <property type="component" value="Chromosome"/>
</dbReference>
<evidence type="ECO:0000313" key="9">
    <source>
        <dbReference type="Proteomes" id="UP000243180"/>
    </source>
</evidence>
<evidence type="ECO:0000259" key="7">
    <source>
        <dbReference type="Pfam" id="PF06271"/>
    </source>
</evidence>
<protein>
    <recommendedName>
        <fullName evidence="7">RDD domain-containing protein</fullName>
    </recommendedName>
</protein>
<evidence type="ECO:0000256" key="5">
    <source>
        <dbReference type="ARBA" id="ARBA00023136"/>
    </source>
</evidence>
<evidence type="ECO:0000256" key="3">
    <source>
        <dbReference type="ARBA" id="ARBA00022692"/>
    </source>
</evidence>
<name>A0A1B4XEH3_9GAMM</name>
<dbReference type="InterPro" id="IPR010432">
    <property type="entry name" value="RDD"/>
</dbReference>
<dbReference type="EMBL" id="AP014879">
    <property type="protein sequence ID" value="BAV33204.1"/>
    <property type="molecule type" value="Genomic_DNA"/>
</dbReference>
<keyword evidence="2" id="KW-1003">Cell membrane</keyword>
<dbReference type="PANTHER" id="PTHR36115">
    <property type="entry name" value="PROLINE-RICH ANTIGEN HOMOLOG-RELATED"/>
    <property type="match status" value="1"/>
</dbReference>
<evidence type="ECO:0000256" key="2">
    <source>
        <dbReference type="ARBA" id="ARBA00022475"/>
    </source>
</evidence>
<dbReference type="OrthoDB" id="9793824at2"/>
<feature type="transmembrane region" description="Helical" evidence="6">
    <location>
        <begin position="101"/>
        <end position="120"/>
    </location>
</feature>
<dbReference type="KEGG" id="slim:SCL_0884"/>
<keyword evidence="4 6" id="KW-1133">Transmembrane helix</keyword>
<dbReference type="GO" id="GO:0005886">
    <property type="term" value="C:plasma membrane"/>
    <property type="evidence" value="ECO:0007669"/>
    <property type="project" value="UniProtKB-SubCell"/>
</dbReference>
<dbReference type="Pfam" id="PF06271">
    <property type="entry name" value="RDD"/>
    <property type="match status" value="1"/>
</dbReference>
<dbReference type="AlphaFoldDB" id="A0A1B4XEH3"/>
<feature type="transmembrane region" description="Helical" evidence="6">
    <location>
        <begin position="16"/>
        <end position="38"/>
    </location>
</feature>
<evidence type="ECO:0000313" key="8">
    <source>
        <dbReference type="EMBL" id="BAV33204.1"/>
    </source>
</evidence>
<dbReference type="RefSeq" id="WP_096360087.1">
    <property type="nucleotide sequence ID" value="NZ_AP014879.1"/>
</dbReference>
<evidence type="ECO:0000256" key="1">
    <source>
        <dbReference type="ARBA" id="ARBA00004651"/>
    </source>
</evidence>
<comment type="subcellular location">
    <subcellularLocation>
        <location evidence="1">Cell membrane</location>
        <topology evidence="1">Multi-pass membrane protein</topology>
    </subcellularLocation>
</comment>
<sequence>MTSELPPPGFLRRLGAMFYDGLLLLALLMMLSYPYVWLTGGAKPGLAIKTAYQFYLLAICFFYYAGFWVRGGQTLGLRTWRMKLVNKDGGSITWVIALKRFASAWLSLLCLGLGFLWVLYDRDKLAWHDRLSGTQMILLPKTKP</sequence>
<evidence type="ECO:0000256" key="4">
    <source>
        <dbReference type="ARBA" id="ARBA00022989"/>
    </source>
</evidence>
<keyword evidence="9" id="KW-1185">Reference proteome</keyword>
<dbReference type="InParanoid" id="A0A1B4XEH3"/>
<dbReference type="PANTHER" id="PTHR36115:SF10">
    <property type="entry name" value="RDD DOMAIN-CONTAINING PROTEIN"/>
    <property type="match status" value="1"/>
</dbReference>
<accession>A0A1B4XEH3</accession>
<keyword evidence="5 6" id="KW-0472">Membrane</keyword>
<organism evidence="8 9">
    <name type="scientific">Sulfuricaulis limicola</name>
    <dbReference type="NCBI Taxonomy" id="1620215"/>
    <lineage>
        <taxon>Bacteria</taxon>
        <taxon>Pseudomonadati</taxon>
        <taxon>Pseudomonadota</taxon>
        <taxon>Gammaproteobacteria</taxon>
        <taxon>Acidiferrobacterales</taxon>
        <taxon>Acidiferrobacteraceae</taxon>
        <taxon>Sulfuricaulis</taxon>
    </lineage>
</organism>
<proteinExistence type="predicted"/>